<protein>
    <submittedName>
        <fullName evidence="3">Sporulation protein</fullName>
    </submittedName>
</protein>
<evidence type="ECO:0000313" key="4">
    <source>
        <dbReference type="Proteomes" id="UP001319867"/>
    </source>
</evidence>
<proteinExistence type="predicted"/>
<dbReference type="Proteomes" id="UP001319867">
    <property type="component" value="Chromosome"/>
</dbReference>
<evidence type="ECO:0000259" key="2">
    <source>
        <dbReference type="PROSITE" id="PS51724"/>
    </source>
</evidence>
<dbReference type="SUPFAM" id="SSF110997">
    <property type="entry name" value="Sporulation related repeat"/>
    <property type="match status" value="1"/>
</dbReference>
<dbReference type="RefSeq" id="WP_229317657.1">
    <property type="nucleotide sequence ID" value="NZ_AP025184.1"/>
</dbReference>
<keyword evidence="1" id="KW-0732">Signal</keyword>
<evidence type="ECO:0000313" key="3">
    <source>
        <dbReference type="EMBL" id="BDB53961.1"/>
    </source>
</evidence>
<gene>
    <name evidence="3" type="ORF">GENT5_02660</name>
</gene>
<feature type="signal peptide" evidence="1">
    <location>
        <begin position="1"/>
        <end position="25"/>
    </location>
</feature>
<feature type="domain" description="SPOR" evidence="2">
    <location>
        <begin position="52"/>
        <end position="129"/>
    </location>
</feature>
<dbReference type="PROSITE" id="PS51724">
    <property type="entry name" value="SPOR"/>
    <property type="match status" value="1"/>
</dbReference>
<dbReference type="InterPro" id="IPR007730">
    <property type="entry name" value="SPOR-like_dom"/>
</dbReference>
<keyword evidence="4" id="KW-1185">Reference proteome</keyword>
<dbReference type="InterPro" id="IPR036680">
    <property type="entry name" value="SPOR-like_sf"/>
</dbReference>
<accession>A0ABN6KXF7</accession>
<dbReference type="Pfam" id="PF05036">
    <property type="entry name" value="SPOR"/>
    <property type="match status" value="1"/>
</dbReference>
<reference evidence="3 4" key="1">
    <citation type="journal article" date="2022" name="Int. J. Syst. Evol. Microbiol.">
        <title>Flavobacterium ammonificans sp. nov. and Flavobacterium ammoniigenes sp. nov., ammonifying bacteria isolated from surface river water.</title>
        <authorList>
            <person name="Watanabe K."/>
            <person name="Kitamura T."/>
            <person name="Ogata Y."/>
            <person name="Shindo C."/>
            <person name="Suda W."/>
        </authorList>
    </citation>
    <scope>NUCLEOTIDE SEQUENCE [LARGE SCALE GENOMIC DNA]</scope>
    <source>
        <strain evidence="3 4">GENT5</strain>
    </source>
</reference>
<sequence length="129" mass="15177">MRILTLCHWVLLPILVALPTSSVLGQNVKNSPKNESKFEQLLAEKRKLNNVITSNDRYKIQIFSGENEKAKKTILQFKQEFNDIEATIVFNTPNYRVWVGNFKTRMEAERYFTEIKKKYKNLLLIKPTK</sequence>
<evidence type="ECO:0000256" key="1">
    <source>
        <dbReference type="SAM" id="SignalP"/>
    </source>
</evidence>
<reference evidence="3 4" key="2">
    <citation type="journal article" date="2022" name="Microorganisms">
        <title>Complete Genome Sequences of Two Flavobacterium ammonificans Strains and a Flavobacterium ammoniigenes Strain of Ammonifying Bacterioplankton Isolated from Surface River Water.</title>
        <authorList>
            <person name="Suda W."/>
            <person name="Ogata Y."/>
            <person name="Shindo C."/>
            <person name="Watanabe K."/>
        </authorList>
    </citation>
    <scope>NUCLEOTIDE SEQUENCE [LARGE SCALE GENOMIC DNA]</scope>
    <source>
        <strain evidence="3 4">GENT5</strain>
    </source>
</reference>
<dbReference type="EMBL" id="AP025184">
    <property type="protein sequence ID" value="BDB53961.1"/>
    <property type="molecule type" value="Genomic_DNA"/>
</dbReference>
<name>A0ABN6KXF7_9FLAO</name>
<organism evidence="3 4">
    <name type="scientific">Flavobacterium ammoniigenes</name>
    <dbReference type="NCBI Taxonomy" id="1751095"/>
    <lineage>
        <taxon>Bacteria</taxon>
        <taxon>Pseudomonadati</taxon>
        <taxon>Bacteroidota</taxon>
        <taxon>Flavobacteriia</taxon>
        <taxon>Flavobacteriales</taxon>
        <taxon>Flavobacteriaceae</taxon>
        <taxon>Flavobacterium</taxon>
    </lineage>
</organism>
<feature type="chain" id="PRO_5045193739" evidence="1">
    <location>
        <begin position="26"/>
        <end position="129"/>
    </location>
</feature>
<dbReference type="Gene3D" id="3.30.70.1070">
    <property type="entry name" value="Sporulation related repeat"/>
    <property type="match status" value="1"/>
</dbReference>